<proteinExistence type="predicted"/>
<gene>
    <name evidence="2" type="ORF">FEE95_04085</name>
</gene>
<evidence type="ECO:0000259" key="1">
    <source>
        <dbReference type="PROSITE" id="PS51819"/>
    </source>
</evidence>
<protein>
    <submittedName>
        <fullName evidence="2">VOC family protein</fullName>
    </submittedName>
</protein>
<dbReference type="InterPro" id="IPR037523">
    <property type="entry name" value="VOC_core"/>
</dbReference>
<dbReference type="Pfam" id="PF00903">
    <property type="entry name" value="Glyoxalase"/>
    <property type="match status" value="1"/>
</dbReference>
<feature type="domain" description="VOC" evidence="1">
    <location>
        <begin position="147"/>
        <end position="300"/>
    </location>
</feature>
<dbReference type="EMBL" id="VATY01000001">
    <property type="protein sequence ID" value="TMM58618.1"/>
    <property type="molecule type" value="Genomic_DNA"/>
</dbReference>
<comment type="caution">
    <text evidence="2">The sequence shown here is derived from an EMBL/GenBank/DDBJ whole genome shotgun (WGS) entry which is preliminary data.</text>
</comment>
<sequence>MEKVKSFFCDYGGLDVVGDYESDRSVLNFWKLDSSVSASEKLIRFADHKAGSLRLVKYHNTEQKHIRSSQNPWDIGGIMDINLRVPEVAQTFDEIRDLGWHGLSDPLLQKMGPFELYDILMKGYDDIIIAFTHRVQPPLELPEGYKIPSHVYNSSLTVKNLEETQDFYVNKLGFSLLNEYEVKKDAPIENMFNIPMNMIEDITCKANIFSLDGTRDVMFQACEFEGVTGKDFSSLAIPPNRGLLMYRCEVENVEAYYDSLLEKGIQMHQPLQEITIEPYGKVNCFALLSPDGVWWEFLEMNN</sequence>
<keyword evidence="3" id="KW-1185">Reference proteome</keyword>
<dbReference type="RefSeq" id="WP_138656550.1">
    <property type="nucleotide sequence ID" value="NZ_VATY01000001.1"/>
</dbReference>
<dbReference type="PROSITE" id="PS51819">
    <property type="entry name" value="VOC"/>
    <property type="match status" value="1"/>
</dbReference>
<dbReference type="SUPFAM" id="SSF54593">
    <property type="entry name" value="Glyoxalase/Bleomycin resistance protein/Dihydroxybiphenyl dioxygenase"/>
    <property type="match status" value="2"/>
</dbReference>
<dbReference type="AlphaFoldDB" id="A0A5S3PUN1"/>
<reference evidence="2 3" key="1">
    <citation type="submission" date="2019-05" db="EMBL/GenBank/DDBJ databases">
        <authorList>
            <person name="Zhang J.-Y."/>
            <person name="Feg X."/>
            <person name="Du Z.-J."/>
        </authorList>
    </citation>
    <scope>NUCLEOTIDE SEQUENCE [LARGE SCALE GENOMIC DNA]</scope>
    <source>
        <strain evidence="2 3">RZ26</strain>
    </source>
</reference>
<accession>A0A5S3PUN1</accession>
<dbReference type="Gene3D" id="3.10.180.10">
    <property type="entry name" value="2,3-Dihydroxybiphenyl 1,2-Dioxygenase, domain 1"/>
    <property type="match status" value="2"/>
</dbReference>
<dbReference type="Proteomes" id="UP000310314">
    <property type="component" value="Unassembled WGS sequence"/>
</dbReference>
<dbReference type="InterPro" id="IPR029068">
    <property type="entry name" value="Glyas_Bleomycin-R_OHBP_Dase"/>
</dbReference>
<name>A0A5S3PUN1_9FLAO</name>
<dbReference type="InterPro" id="IPR004360">
    <property type="entry name" value="Glyas_Fos-R_dOase_dom"/>
</dbReference>
<dbReference type="OrthoDB" id="9794917at2"/>
<evidence type="ECO:0000313" key="2">
    <source>
        <dbReference type="EMBL" id="TMM58618.1"/>
    </source>
</evidence>
<evidence type="ECO:0000313" key="3">
    <source>
        <dbReference type="Proteomes" id="UP000310314"/>
    </source>
</evidence>
<organism evidence="2 3">
    <name type="scientific">Maribacter algarum</name>
    <name type="common">ex Zhang et al. 2020</name>
    <dbReference type="NCBI Taxonomy" id="2578118"/>
    <lineage>
        <taxon>Bacteria</taxon>
        <taxon>Pseudomonadati</taxon>
        <taxon>Bacteroidota</taxon>
        <taxon>Flavobacteriia</taxon>
        <taxon>Flavobacteriales</taxon>
        <taxon>Flavobacteriaceae</taxon>
        <taxon>Maribacter</taxon>
    </lineage>
</organism>